<evidence type="ECO:0000313" key="2">
    <source>
        <dbReference type="EMBL" id="SFQ52778.1"/>
    </source>
</evidence>
<evidence type="ECO:0008006" key="4">
    <source>
        <dbReference type="Google" id="ProtNLM"/>
    </source>
</evidence>
<gene>
    <name evidence="2" type="ORF">SAMN04515668_2815</name>
</gene>
<evidence type="ECO:0000256" key="1">
    <source>
        <dbReference type="SAM" id="SignalP"/>
    </source>
</evidence>
<feature type="signal peptide" evidence="1">
    <location>
        <begin position="1"/>
        <end position="22"/>
    </location>
</feature>
<keyword evidence="1" id="KW-0732">Signal</keyword>
<evidence type="ECO:0000313" key="3">
    <source>
        <dbReference type="Proteomes" id="UP000199029"/>
    </source>
</evidence>
<protein>
    <recommendedName>
        <fullName evidence="4">Outer membrane protein beta-barrel domain-containing protein</fullName>
    </recommendedName>
</protein>
<dbReference type="RefSeq" id="WP_092674291.1">
    <property type="nucleotide sequence ID" value="NZ_FOXS01000003.1"/>
</dbReference>
<sequence length="213" mass="23399">MKKCFILLAIAAGGSWACPVHAQVSKFHGDFGVGMVPMRSKGPVQANPDGYSGTTPGFELQTLDANLFLLNLNLGFDAPLLQLSQGEQSFGVSLNATAGLLGTTRQDVDGFNRSVILDLPQYVTYRYGAKASKHSKKDFGVGVGVGYRFSRFFLPFNSPSAMLEGVYSTPDNDWFIRLSSDLKPMRFYNLYSSEGLVEVLRIREFNVQLGKSF</sequence>
<organism evidence="2 3">
    <name type="scientific">Hymenobacter arizonensis</name>
    <name type="common">Siccationidurans arizonensis</name>
    <dbReference type="NCBI Taxonomy" id="1227077"/>
    <lineage>
        <taxon>Bacteria</taxon>
        <taxon>Pseudomonadati</taxon>
        <taxon>Bacteroidota</taxon>
        <taxon>Cytophagia</taxon>
        <taxon>Cytophagales</taxon>
        <taxon>Hymenobacteraceae</taxon>
        <taxon>Hymenobacter</taxon>
    </lineage>
</organism>
<dbReference type="Proteomes" id="UP000199029">
    <property type="component" value="Unassembled WGS sequence"/>
</dbReference>
<dbReference type="AlphaFoldDB" id="A0A1I5Z8P5"/>
<dbReference type="EMBL" id="FOXS01000003">
    <property type="protein sequence ID" value="SFQ52778.1"/>
    <property type="molecule type" value="Genomic_DNA"/>
</dbReference>
<keyword evidence="3" id="KW-1185">Reference proteome</keyword>
<dbReference type="STRING" id="1227077.SAMN04515668_2815"/>
<proteinExistence type="predicted"/>
<feature type="chain" id="PRO_5011619113" description="Outer membrane protein beta-barrel domain-containing protein" evidence="1">
    <location>
        <begin position="23"/>
        <end position="213"/>
    </location>
</feature>
<name>A0A1I5Z8P5_HYMAR</name>
<dbReference type="OrthoDB" id="882100at2"/>
<reference evidence="3" key="1">
    <citation type="submission" date="2016-10" db="EMBL/GenBank/DDBJ databases">
        <authorList>
            <person name="Varghese N."/>
            <person name="Submissions S."/>
        </authorList>
    </citation>
    <scope>NUCLEOTIDE SEQUENCE [LARGE SCALE GENOMIC DNA]</scope>
    <source>
        <strain evidence="3">OR362-8,ATCC BAA-1266,JCM 13504</strain>
    </source>
</reference>
<accession>A0A1I5Z8P5</accession>